<feature type="region of interest" description="Disordered" evidence="1">
    <location>
        <begin position="488"/>
        <end position="526"/>
    </location>
</feature>
<reference evidence="3 4" key="1">
    <citation type="submission" date="2024-10" db="EMBL/GenBank/DDBJ databases">
        <title>The Natural Products Discovery Center: Release of the First 8490 Sequenced Strains for Exploring Actinobacteria Biosynthetic Diversity.</title>
        <authorList>
            <person name="Kalkreuter E."/>
            <person name="Kautsar S.A."/>
            <person name="Yang D."/>
            <person name="Bader C.D."/>
            <person name="Teijaro C.N."/>
            <person name="Fluegel L."/>
            <person name="Davis C.M."/>
            <person name="Simpson J.R."/>
            <person name="Lauterbach L."/>
            <person name="Steele A.D."/>
            <person name="Gui C."/>
            <person name="Meng S."/>
            <person name="Li G."/>
            <person name="Viehrig K."/>
            <person name="Ye F."/>
            <person name="Su P."/>
            <person name="Kiefer A.F."/>
            <person name="Nichols A."/>
            <person name="Cepeda A.J."/>
            <person name="Yan W."/>
            <person name="Fan B."/>
            <person name="Jiang Y."/>
            <person name="Adhikari A."/>
            <person name="Zheng C.-J."/>
            <person name="Schuster L."/>
            <person name="Cowan T.M."/>
            <person name="Smanski M.J."/>
            <person name="Chevrette M.G."/>
            <person name="De Carvalho L.P.S."/>
            <person name="Shen B."/>
        </authorList>
    </citation>
    <scope>NUCLEOTIDE SEQUENCE [LARGE SCALE GENOMIC DNA]</scope>
    <source>
        <strain evidence="3 4">NPDC020979</strain>
    </source>
</reference>
<feature type="compositionally biased region" description="Polar residues" evidence="1">
    <location>
        <begin position="86"/>
        <end position="100"/>
    </location>
</feature>
<evidence type="ECO:0000313" key="3">
    <source>
        <dbReference type="EMBL" id="MFI0914848.1"/>
    </source>
</evidence>
<proteinExistence type="predicted"/>
<protein>
    <recommendedName>
        <fullName evidence="5">Lipoprotein</fullName>
    </recommendedName>
</protein>
<feature type="chain" id="PRO_5047188729" description="Lipoprotein" evidence="2">
    <location>
        <begin position="24"/>
        <end position="526"/>
    </location>
</feature>
<keyword evidence="4" id="KW-1185">Reference proteome</keyword>
<organism evidence="3 4">
    <name type="scientific">Streptomyces abikoensis</name>
    <dbReference type="NCBI Taxonomy" id="97398"/>
    <lineage>
        <taxon>Bacteria</taxon>
        <taxon>Bacillati</taxon>
        <taxon>Actinomycetota</taxon>
        <taxon>Actinomycetes</taxon>
        <taxon>Kitasatosporales</taxon>
        <taxon>Streptomycetaceae</taxon>
        <taxon>Streptomyces</taxon>
    </lineage>
</organism>
<comment type="caution">
    <text evidence="3">The sequence shown here is derived from an EMBL/GenBank/DDBJ whole genome shotgun (WGS) entry which is preliminary data.</text>
</comment>
<dbReference type="Proteomes" id="UP001611162">
    <property type="component" value="Unassembled WGS sequence"/>
</dbReference>
<sequence length="526" mass="54404">MRNLRRGAALAPVLLTSLSLALAGCSPLGSGSTDASDETANSAISAPPNDFLLGKTPPAGSEPSAVAIPAGGGVKTRKSAVKVDSIDQNSGRAVISQTLARPTPSASGTPGPSATGAEKQPTEKQSTEKQPTEGKPVAVGDIVASKPVPGAPQGLLAKVTKVERTTSKGTEVRTAPVDLSTVLGDTEVKSKLPVAPSGFKVDSLVPGVKVSWAERGNVHAGPEGLKLPFGSLRVDVDTSLDTEKDAKGEGVESPTKASFKGFVQLAPEVDFNYYGRGSGDGPSGTGLRLTGDWSSAFHFKGRTAPTTNGKPVRVPFVVLHANPTFYIGELPVTVNIDLTCYVLIDAAGRMSLDVQQDPVKGDFTLGSAFSLREGWQPEAKAGFTPGTLKASASAAADAKIRFGTEANLGLYGSVGVKGDVAAPYVRTEVKGVAGASTEGRAAADADWKLFAGVELEGWVMPYLKIGGVQALAVRLPMPQVRREVQLAHGKGAIRIPQPRTPQDDTKPGDTKPGDKDQSGGGRPRRH</sequence>
<feature type="compositionally biased region" description="Polar residues" evidence="1">
    <location>
        <begin position="29"/>
        <end position="44"/>
    </location>
</feature>
<dbReference type="RefSeq" id="WP_397614630.1">
    <property type="nucleotide sequence ID" value="NZ_JBIRRB010000014.1"/>
</dbReference>
<feature type="compositionally biased region" description="Basic and acidic residues" evidence="1">
    <location>
        <begin position="120"/>
        <end position="132"/>
    </location>
</feature>
<evidence type="ECO:0000313" key="4">
    <source>
        <dbReference type="Proteomes" id="UP001611162"/>
    </source>
</evidence>
<feature type="compositionally biased region" description="Basic and acidic residues" evidence="1">
    <location>
        <begin position="501"/>
        <end position="517"/>
    </location>
</feature>
<feature type="region of interest" description="Disordered" evidence="1">
    <location>
        <begin position="27"/>
        <end position="138"/>
    </location>
</feature>
<evidence type="ECO:0000256" key="2">
    <source>
        <dbReference type="SAM" id="SignalP"/>
    </source>
</evidence>
<dbReference type="PROSITE" id="PS51257">
    <property type="entry name" value="PROKAR_LIPOPROTEIN"/>
    <property type="match status" value="1"/>
</dbReference>
<feature type="compositionally biased region" description="Low complexity" evidence="1">
    <location>
        <begin position="102"/>
        <end position="117"/>
    </location>
</feature>
<accession>A0ABW7TBT3</accession>
<feature type="signal peptide" evidence="2">
    <location>
        <begin position="1"/>
        <end position="23"/>
    </location>
</feature>
<keyword evidence="2" id="KW-0732">Signal</keyword>
<name>A0ABW7TBT3_9ACTN</name>
<dbReference type="EMBL" id="JBIRRB010000014">
    <property type="protein sequence ID" value="MFI0914848.1"/>
    <property type="molecule type" value="Genomic_DNA"/>
</dbReference>
<gene>
    <name evidence="3" type="ORF">ACH4TF_31015</name>
</gene>
<evidence type="ECO:0000256" key="1">
    <source>
        <dbReference type="SAM" id="MobiDB-lite"/>
    </source>
</evidence>
<evidence type="ECO:0008006" key="5">
    <source>
        <dbReference type="Google" id="ProtNLM"/>
    </source>
</evidence>